<proteinExistence type="predicted"/>
<name>A0AAV8ZKI9_9CUCU</name>
<evidence type="ECO:0000256" key="1">
    <source>
        <dbReference type="SAM" id="MobiDB-lite"/>
    </source>
</evidence>
<protein>
    <recommendedName>
        <fullName evidence="4">Replication protein</fullName>
    </recommendedName>
</protein>
<evidence type="ECO:0008006" key="4">
    <source>
        <dbReference type="Google" id="ProtNLM"/>
    </source>
</evidence>
<sequence>MLYRLYKEDFCITRYINPVSHFVYQKTFHQYEPALDFFTPKKDQCFKCNAYNTAKDKEPLKEEYDSHKKREKDAMQMKQNDRNRAVAEKGRSFRAATFDLQAILSVPFAGDNQIFYKLKLHVYNLTIFDGSNVEGHCYVWDETHGKKGSAEIGTCLLKYFHGLPETVTRLYI</sequence>
<accession>A0AAV8ZKI9</accession>
<gene>
    <name evidence="2" type="ORF">NQ314_004070</name>
</gene>
<organism evidence="2 3">
    <name type="scientific">Rhamnusium bicolor</name>
    <dbReference type="NCBI Taxonomy" id="1586634"/>
    <lineage>
        <taxon>Eukaryota</taxon>
        <taxon>Metazoa</taxon>
        <taxon>Ecdysozoa</taxon>
        <taxon>Arthropoda</taxon>
        <taxon>Hexapoda</taxon>
        <taxon>Insecta</taxon>
        <taxon>Pterygota</taxon>
        <taxon>Neoptera</taxon>
        <taxon>Endopterygota</taxon>
        <taxon>Coleoptera</taxon>
        <taxon>Polyphaga</taxon>
        <taxon>Cucujiformia</taxon>
        <taxon>Chrysomeloidea</taxon>
        <taxon>Cerambycidae</taxon>
        <taxon>Lepturinae</taxon>
        <taxon>Rhagiini</taxon>
        <taxon>Rhamnusium</taxon>
    </lineage>
</organism>
<dbReference type="PANTHER" id="PTHR10773:SF19">
    <property type="match status" value="1"/>
</dbReference>
<dbReference type="AlphaFoldDB" id="A0AAV8ZKI9"/>
<feature type="region of interest" description="Disordered" evidence="1">
    <location>
        <begin position="59"/>
        <end position="80"/>
    </location>
</feature>
<evidence type="ECO:0000313" key="2">
    <source>
        <dbReference type="EMBL" id="KAJ8965521.1"/>
    </source>
</evidence>
<keyword evidence="3" id="KW-1185">Reference proteome</keyword>
<dbReference type="Proteomes" id="UP001162156">
    <property type="component" value="Unassembled WGS sequence"/>
</dbReference>
<comment type="caution">
    <text evidence="2">The sequence shown here is derived from an EMBL/GenBank/DDBJ whole genome shotgun (WGS) entry which is preliminary data.</text>
</comment>
<dbReference type="EMBL" id="JANEYF010001217">
    <property type="protein sequence ID" value="KAJ8965521.1"/>
    <property type="molecule type" value="Genomic_DNA"/>
</dbReference>
<reference evidence="2" key="1">
    <citation type="journal article" date="2023" name="Insect Mol. Biol.">
        <title>Genome sequencing provides insights into the evolution of gene families encoding plant cell wall-degrading enzymes in longhorned beetles.</title>
        <authorList>
            <person name="Shin N.R."/>
            <person name="Okamura Y."/>
            <person name="Kirsch R."/>
            <person name="Pauchet Y."/>
        </authorList>
    </citation>
    <scope>NUCLEOTIDE SEQUENCE</scope>
    <source>
        <strain evidence="2">RBIC_L_NR</strain>
    </source>
</reference>
<evidence type="ECO:0000313" key="3">
    <source>
        <dbReference type="Proteomes" id="UP001162156"/>
    </source>
</evidence>
<dbReference type="PANTHER" id="PTHR10773">
    <property type="entry name" value="DNA-DIRECTED RNA POLYMERASES I, II, AND III SUBUNIT RPABC2"/>
    <property type="match status" value="1"/>
</dbReference>